<evidence type="ECO:0008006" key="3">
    <source>
        <dbReference type="Google" id="ProtNLM"/>
    </source>
</evidence>
<sequence length="370" mass="41672">MARASYWFFIKAYQLVLPKDGIHATSTLIAIGITNDTSSPIIDLLRDIRSTTATDPKDKVFSILGLAAEAIESKDTRLLPNYSKSTIQVYRDITRYVIETDLNLNILSLAGMRQNLTDEATNFPSWVPRFDLDSWMGFDGSGLHKTSNNLPPCLLPSLDEDALILRGIRFDSLLSDGRHWFQRIKDLIEDLEMFETMWNNIANEAIAYSEGKDRLWALYMTLTTGETATFESADNNASHLADIWAYEKQLFEEAKVRRRKPSDRIELWGEEIYAANPTGSATRFKQAVTVLSSNLVLFTTAKGYIGLGPPSMLEGDIICILFGGEVPYVLRPMGSHWQLVGECYVHGIMQGEGLKDFNGDMSQTEIFEIR</sequence>
<reference evidence="1 2" key="1">
    <citation type="submission" date="2018-05" db="EMBL/GenBank/DDBJ databases">
        <title>Whole genome sequencing for identification of molecular markers to develop diagnostic detection tools for the regulated plant pathogen Lachnellula willkommii.</title>
        <authorList>
            <person name="Giroux E."/>
            <person name="Bilodeau G."/>
        </authorList>
    </citation>
    <scope>NUCLEOTIDE SEQUENCE [LARGE SCALE GENOMIC DNA]</scope>
    <source>
        <strain evidence="1 2">CBS 203.66</strain>
    </source>
</reference>
<comment type="caution">
    <text evidence="1">The sequence shown here is derived from an EMBL/GenBank/DDBJ whole genome shotgun (WGS) entry which is preliminary data.</text>
</comment>
<name>A0A8T9BAX6_9HELO</name>
<dbReference type="Pfam" id="PF26639">
    <property type="entry name" value="Het-6_barrel"/>
    <property type="match status" value="1"/>
</dbReference>
<proteinExistence type="predicted"/>
<dbReference type="OrthoDB" id="2157530at2759"/>
<evidence type="ECO:0000313" key="1">
    <source>
        <dbReference type="EMBL" id="TVY15382.1"/>
    </source>
</evidence>
<dbReference type="InterPro" id="IPR052895">
    <property type="entry name" value="HetReg/Transcr_Mod"/>
</dbReference>
<dbReference type="AlphaFoldDB" id="A0A8T9BAX6"/>
<dbReference type="PANTHER" id="PTHR24148:SF64">
    <property type="entry name" value="HETEROKARYON INCOMPATIBILITY DOMAIN-CONTAINING PROTEIN"/>
    <property type="match status" value="1"/>
</dbReference>
<keyword evidence="2" id="KW-1185">Reference proteome</keyword>
<dbReference type="EMBL" id="QGMF01000511">
    <property type="protein sequence ID" value="TVY15382.1"/>
    <property type="molecule type" value="Genomic_DNA"/>
</dbReference>
<protein>
    <recommendedName>
        <fullName evidence="3">Heterokaryon incompatibility domain-containing protein</fullName>
    </recommendedName>
</protein>
<accession>A0A8T9BAX6</accession>
<dbReference type="PANTHER" id="PTHR24148">
    <property type="entry name" value="ANKYRIN REPEAT DOMAIN-CONTAINING PROTEIN 39 HOMOLOG-RELATED"/>
    <property type="match status" value="1"/>
</dbReference>
<dbReference type="Proteomes" id="UP000469559">
    <property type="component" value="Unassembled WGS sequence"/>
</dbReference>
<evidence type="ECO:0000313" key="2">
    <source>
        <dbReference type="Proteomes" id="UP000469559"/>
    </source>
</evidence>
<organism evidence="1 2">
    <name type="scientific">Lachnellula arida</name>
    <dbReference type="NCBI Taxonomy" id="1316785"/>
    <lineage>
        <taxon>Eukaryota</taxon>
        <taxon>Fungi</taxon>
        <taxon>Dikarya</taxon>
        <taxon>Ascomycota</taxon>
        <taxon>Pezizomycotina</taxon>
        <taxon>Leotiomycetes</taxon>
        <taxon>Helotiales</taxon>
        <taxon>Lachnaceae</taxon>
        <taxon>Lachnellula</taxon>
    </lineage>
</organism>
<gene>
    <name evidence="1" type="ORF">LARI1_G005623</name>
</gene>